<name>A0A0B1SR19_OESDE</name>
<dbReference type="OrthoDB" id="5870466at2759"/>
<feature type="non-terminal residue" evidence="1">
    <location>
        <position position="71"/>
    </location>
</feature>
<proteinExistence type="predicted"/>
<accession>A0A0B1SR19</accession>
<dbReference type="EMBL" id="KN557104">
    <property type="protein sequence ID" value="KHJ87748.1"/>
    <property type="molecule type" value="Genomic_DNA"/>
</dbReference>
<keyword evidence="2" id="KW-1185">Reference proteome</keyword>
<dbReference type="Pfam" id="PF14625">
    <property type="entry name" value="Lustrin_cystein"/>
    <property type="match status" value="1"/>
</dbReference>
<reference evidence="1 2" key="1">
    <citation type="submission" date="2014-03" db="EMBL/GenBank/DDBJ databases">
        <title>Draft genome of the hookworm Oesophagostomum dentatum.</title>
        <authorList>
            <person name="Mitreva M."/>
        </authorList>
    </citation>
    <scope>NUCLEOTIDE SEQUENCE [LARGE SCALE GENOMIC DNA]</scope>
    <source>
        <strain evidence="1 2">OD-Hann</strain>
    </source>
</reference>
<dbReference type="AlphaFoldDB" id="A0A0B1SR19"/>
<gene>
    <name evidence="1" type="ORF">OESDEN_12470</name>
</gene>
<dbReference type="Proteomes" id="UP000053660">
    <property type="component" value="Unassembled WGS sequence"/>
</dbReference>
<evidence type="ECO:0000313" key="1">
    <source>
        <dbReference type="EMBL" id="KHJ87748.1"/>
    </source>
</evidence>
<sequence length="71" mass="8068">MCEEKCKPVANVCFGGEKPLTSPSGRVVQCHTQPCPDTHYCHLGKDYKSTVCCEKKGRNSNRRQRKNIEKK</sequence>
<protein>
    <submittedName>
        <fullName evidence="1">Uncharacterized protein</fullName>
    </submittedName>
</protein>
<dbReference type="InterPro" id="IPR028150">
    <property type="entry name" value="Lustrin_cystein"/>
</dbReference>
<evidence type="ECO:0000313" key="2">
    <source>
        <dbReference type="Proteomes" id="UP000053660"/>
    </source>
</evidence>
<organism evidence="1 2">
    <name type="scientific">Oesophagostomum dentatum</name>
    <name type="common">Nodular worm</name>
    <dbReference type="NCBI Taxonomy" id="61180"/>
    <lineage>
        <taxon>Eukaryota</taxon>
        <taxon>Metazoa</taxon>
        <taxon>Ecdysozoa</taxon>
        <taxon>Nematoda</taxon>
        <taxon>Chromadorea</taxon>
        <taxon>Rhabditida</taxon>
        <taxon>Rhabditina</taxon>
        <taxon>Rhabditomorpha</taxon>
        <taxon>Strongyloidea</taxon>
        <taxon>Strongylidae</taxon>
        <taxon>Oesophagostomum</taxon>
    </lineage>
</organism>